<dbReference type="AlphaFoldDB" id="A0A9N9NTI3"/>
<dbReference type="Proteomes" id="UP000789759">
    <property type="component" value="Unassembled WGS sequence"/>
</dbReference>
<dbReference type="EMBL" id="CAJVQA010018750">
    <property type="protein sequence ID" value="CAG8755822.1"/>
    <property type="molecule type" value="Genomic_DNA"/>
</dbReference>
<dbReference type="Pfam" id="PF04471">
    <property type="entry name" value="Mrr_cat"/>
    <property type="match status" value="1"/>
</dbReference>
<dbReference type="SUPFAM" id="SSF81901">
    <property type="entry name" value="HCP-like"/>
    <property type="match status" value="1"/>
</dbReference>
<dbReference type="GO" id="GO:0004519">
    <property type="term" value="F:endonuclease activity"/>
    <property type="evidence" value="ECO:0007669"/>
    <property type="project" value="InterPro"/>
</dbReference>
<dbReference type="SUPFAM" id="SSF52980">
    <property type="entry name" value="Restriction endonuclease-like"/>
    <property type="match status" value="1"/>
</dbReference>
<dbReference type="GO" id="GO:0006302">
    <property type="term" value="P:double-strand break repair"/>
    <property type="evidence" value="ECO:0007669"/>
    <property type="project" value="UniProtKB-ARBA"/>
</dbReference>
<dbReference type="Gene3D" id="1.25.40.10">
    <property type="entry name" value="Tetratricopeptide repeat domain"/>
    <property type="match status" value="1"/>
</dbReference>
<gene>
    <name evidence="2" type="ORF">CPELLU_LOCUS15000</name>
</gene>
<evidence type="ECO:0000313" key="2">
    <source>
        <dbReference type="EMBL" id="CAG8755822.1"/>
    </source>
</evidence>
<keyword evidence="3" id="KW-1185">Reference proteome</keyword>
<comment type="caution">
    <text evidence="2">The sequence shown here is derived from an EMBL/GenBank/DDBJ whole genome shotgun (WGS) entry which is preliminary data.</text>
</comment>
<reference evidence="2" key="1">
    <citation type="submission" date="2021-06" db="EMBL/GenBank/DDBJ databases">
        <authorList>
            <person name="Kallberg Y."/>
            <person name="Tangrot J."/>
            <person name="Rosling A."/>
        </authorList>
    </citation>
    <scope>NUCLEOTIDE SEQUENCE</scope>
    <source>
        <strain evidence="2">FL966</strain>
    </source>
</reference>
<name>A0A9N9NTI3_9GLOM</name>
<protein>
    <submittedName>
        <fullName evidence="2">10438_t:CDS:1</fullName>
    </submittedName>
</protein>
<evidence type="ECO:0000313" key="3">
    <source>
        <dbReference type="Proteomes" id="UP000789759"/>
    </source>
</evidence>
<evidence type="ECO:0000259" key="1">
    <source>
        <dbReference type="Pfam" id="PF04471"/>
    </source>
</evidence>
<dbReference type="GO" id="GO:0009307">
    <property type="term" value="P:DNA restriction-modification system"/>
    <property type="evidence" value="ECO:0007669"/>
    <property type="project" value="InterPro"/>
</dbReference>
<dbReference type="InterPro" id="IPR011990">
    <property type="entry name" value="TPR-like_helical_dom_sf"/>
</dbReference>
<accession>A0A9N9NTI3</accession>
<dbReference type="OrthoDB" id="2435822at2759"/>
<dbReference type="InterPro" id="IPR007560">
    <property type="entry name" value="Restrct_endonuc_IV_Mrr"/>
</dbReference>
<feature type="domain" description="Restriction endonuclease type IV Mrr" evidence="1">
    <location>
        <begin position="125"/>
        <end position="196"/>
    </location>
</feature>
<dbReference type="GO" id="GO:0003677">
    <property type="term" value="F:DNA binding"/>
    <property type="evidence" value="ECO:0007669"/>
    <property type="project" value="InterPro"/>
</dbReference>
<dbReference type="InterPro" id="IPR011335">
    <property type="entry name" value="Restrct_endonuc-II-like"/>
</dbReference>
<organism evidence="2 3">
    <name type="scientific">Cetraspora pellucida</name>
    <dbReference type="NCBI Taxonomy" id="1433469"/>
    <lineage>
        <taxon>Eukaryota</taxon>
        <taxon>Fungi</taxon>
        <taxon>Fungi incertae sedis</taxon>
        <taxon>Mucoromycota</taxon>
        <taxon>Glomeromycotina</taxon>
        <taxon>Glomeromycetes</taxon>
        <taxon>Diversisporales</taxon>
        <taxon>Gigasporaceae</taxon>
        <taxon>Cetraspora</taxon>
    </lineage>
</organism>
<sequence>MSYDQKNELQKKYHQAIKSFKEEKYKEAVKLFEQSSNINTKSLLYLSYCYEYSLGVSKNIWTARDYYELYIEENNDTITQSPSVNLRELQIIEEYKKYIKEILRILENIERVVFDKNYNIDSIDNNRDKDIIFYENFKIIIHCKYREKVNIRYPKIESLNLFIKTYHNDHIGVMVTNKNYSKNAIKESKNMNIIIYQTQNSIKNIKKEIKF</sequence>
<proteinExistence type="predicted"/>